<dbReference type="Pfam" id="PF09335">
    <property type="entry name" value="VTT_dom"/>
    <property type="match status" value="1"/>
</dbReference>
<dbReference type="AlphaFoldDB" id="A0A7Z0EUL0"/>
<reference evidence="9 10" key="1">
    <citation type="submission" date="2020-07" db="EMBL/GenBank/DDBJ databases">
        <title>Sequencing the genomes of 1000 actinobacteria strains.</title>
        <authorList>
            <person name="Klenk H.-P."/>
        </authorList>
    </citation>
    <scope>NUCLEOTIDE SEQUENCE [LARGE SCALE GENOMIC DNA]</scope>
    <source>
        <strain evidence="9 10">DSM 44442</strain>
    </source>
</reference>
<keyword evidence="5 7" id="KW-1133">Transmembrane helix</keyword>
<evidence type="ECO:0000256" key="7">
    <source>
        <dbReference type="RuleBase" id="RU366058"/>
    </source>
</evidence>
<dbReference type="EMBL" id="JACCFS010000001">
    <property type="protein sequence ID" value="NYJ37615.1"/>
    <property type="molecule type" value="Genomic_DNA"/>
</dbReference>
<evidence type="ECO:0000256" key="4">
    <source>
        <dbReference type="ARBA" id="ARBA00022692"/>
    </source>
</evidence>
<evidence type="ECO:0000313" key="10">
    <source>
        <dbReference type="Proteomes" id="UP000572051"/>
    </source>
</evidence>
<feature type="transmembrane region" description="Helical" evidence="7">
    <location>
        <begin position="6"/>
        <end position="23"/>
    </location>
</feature>
<feature type="transmembrane region" description="Helical" evidence="7">
    <location>
        <begin position="181"/>
        <end position="202"/>
    </location>
</feature>
<keyword evidence="6 7" id="KW-0472">Membrane</keyword>
<comment type="subcellular location">
    <subcellularLocation>
        <location evidence="1 7">Cell membrane</location>
        <topology evidence="1 7">Multi-pass membrane protein</topology>
    </subcellularLocation>
</comment>
<evidence type="ECO:0000256" key="1">
    <source>
        <dbReference type="ARBA" id="ARBA00004651"/>
    </source>
</evidence>
<gene>
    <name evidence="9" type="ORF">HNR10_005496</name>
</gene>
<evidence type="ECO:0000259" key="8">
    <source>
        <dbReference type="Pfam" id="PF09335"/>
    </source>
</evidence>
<feature type="transmembrane region" description="Helical" evidence="7">
    <location>
        <begin position="35"/>
        <end position="58"/>
    </location>
</feature>
<protein>
    <recommendedName>
        <fullName evidence="7">TVP38/TMEM64 family membrane protein</fullName>
    </recommendedName>
</protein>
<keyword evidence="10" id="KW-1185">Reference proteome</keyword>
<feature type="domain" description="VTT" evidence="8">
    <location>
        <begin position="59"/>
        <end position="176"/>
    </location>
</feature>
<sequence length="215" mass="21935">MRTGRVARIAVVVVWVVALVAAWRYGPDADAVRAWVGAAGAAGAVVYLGAYVVAVFALVPRPLLNAAGGLLFGLLPGLLLALAGGLAAALVQFMVARYVAGEAIARRLPPGVLAWLEGLTGRRALMAVVQLRLLPVVPYQAVNYGFGLTRAGALPFALGTLLGGIPATAALVLVGSGGTDVGLPVAVGGTVAAVGIAALWWLRSRRAARERRADT</sequence>
<name>A0A7Z0EUL0_9ACTN</name>
<proteinExistence type="inferred from homology"/>
<evidence type="ECO:0000256" key="3">
    <source>
        <dbReference type="ARBA" id="ARBA00022475"/>
    </source>
</evidence>
<feature type="transmembrane region" description="Helical" evidence="7">
    <location>
        <begin position="78"/>
        <end position="100"/>
    </location>
</feature>
<dbReference type="Proteomes" id="UP000572051">
    <property type="component" value="Unassembled WGS sequence"/>
</dbReference>
<feature type="transmembrane region" description="Helical" evidence="7">
    <location>
        <begin position="153"/>
        <end position="175"/>
    </location>
</feature>
<accession>A0A7Z0EUL0</accession>
<organism evidence="9 10">
    <name type="scientific">Nocardiopsis aegyptia</name>
    <dbReference type="NCBI Taxonomy" id="220378"/>
    <lineage>
        <taxon>Bacteria</taxon>
        <taxon>Bacillati</taxon>
        <taxon>Actinomycetota</taxon>
        <taxon>Actinomycetes</taxon>
        <taxon>Streptosporangiales</taxon>
        <taxon>Nocardiopsidaceae</taxon>
        <taxon>Nocardiopsis</taxon>
    </lineage>
</organism>
<evidence type="ECO:0000313" key="9">
    <source>
        <dbReference type="EMBL" id="NYJ37615.1"/>
    </source>
</evidence>
<dbReference type="PANTHER" id="PTHR12677:SF59">
    <property type="entry name" value="GOLGI APPARATUS MEMBRANE PROTEIN TVP38-RELATED"/>
    <property type="match status" value="1"/>
</dbReference>
<dbReference type="InterPro" id="IPR015414">
    <property type="entry name" value="TMEM64"/>
</dbReference>
<dbReference type="PANTHER" id="PTHR12677">
    <property type="entry name" value="GOLGI APPARATUS MEMBRANE PROTEIN TVP38-RELATED"/>
    <property type="match status" value="1"/>
</dbReference>
<dbReference type="RefSeq" id="WP_312889434.1">
    <property type="nucleotide sequence ID" value="NZ_JACCFS010000001.1"/>
</dbReference>
<evidence type="ECO:0000256" key="5">
    <source>
        <dbReference type="ARBA" id="ARBA00022989"/>
    </source>
</evidence>
<keyword evidence="3 7" id="KW-1003">Cell membrane</keyword>
<dbReference type="InterPro" id="IPR032816">
    <property type="entry name" value="VTT_dom"/>
</dbReference>
<keyword evidence="4 7" id="KW-0812">Transmembrane</keyword>
<comment type="similarity">
    <text evidence="2 7">Belongs to the TVP38/TMEM64 family.</text>
</comment>
<comment type="caution">
    <text evidence="9">The sequence shown here is derived from an EMBL/GenBank/DDBJ whole genome shotgun (WGS) entry which is preliminary data.</text>
</comment>
<dbReference type="GO" id="GO:0005886">
    <property type="term" value="C:plasma membrane"/>
    <property type="evidence" value="ECO:0007669"/>
    <property type="project" value="UniProtKB-SubCell"/>
</dbReference>
<evidence type="ECO:0000256" key="6">
    <source>
        <dbReference type="ARBA" id="ARBA00023136"/>
    </source>
</evidence>
<evidence type="ECO:0000256" key="2">
    <source>
        <dbReference type="ARBA" id="ARBA00008640"/>
    </source>
</evidence>